<dbReference type="InterPro" id="IPR009476">
    <property type="entry name" value="DUF1097"/>
</dbReference>
<evidence type="ECO:0000256" key="1">
    <source>
        <dbReference type="SAM" id="Phobius"/>
    </source>
</evidence>
<feature type="transmembrane region" description="Helical" evidence="1">
    <location>
        <begin position="86"/>
        <end position="103"/>
    </location>
</feature>
<evidence type="ECO:0000313" key="2">
    <source>
        <dbReference type="EMBL" id="MBB2200819.1"/>
    </source>
</evidence>
<reference evidence="2 3" key="1">
    <citation type="submission" date="2020-04" db="EMBL/GenBank/DDBJ databases">
        <title>Description of novel Gluconacetobacter.</title>
        <authorList>
            <person name="Sombolestani A."/>
        </authorList>
    </citation>
    <scope>NUCLEOTIDE SEQUENCE [LARGE SCALE GENOMIC DNA]</scope>
    <source>
        <strain evidence="2 3">LMG 27802</strain>
    </source>
</reference>
<keyword evidence="3" id="KW-1185">Reference proteome</keyword>
<feature type="transmembrane region" description="Helical" evidence="1">
    <location>
        <begin position="60"/>
        <end position="80"/>
    </location>
</feature>
<comment type="caution">
    <text evidence="2">The sequence shown here is derived from an EMBL/GenBank/DDBJ whole genome shotgun (WGS) entry which is preliminary data.</text>
</comment>
<feature type="transmembrane region" description="Helical" evidence="1">
    <location>
        <begin position="20"/>
        <end position="48"/>
    </location>
</feature>
<dbReference type="RefSeq" id="WP_182955099.1">
    <property type="nucleotide sequence ID" value="NZ_JABEQM010000003.1"/>
</dbReference>
<accession>A0A7W4K5J8</accession>
<proteinExistence type="predicted"/>
<sequence length="174" mass="17517">MTVFSFTSPRFHVVSVAVAAVAGLSTFGTLHAMLPASAMFLGWIAYALGGPSLRGGSARFASFLFGLLFGIGTALVIAALTPSLGAAATPLAVSGVVILVLSLRTMAPFDNSLAYFLGLTSFFYSGFAPSVATFAILAAAGAIGAASCAGAVWLEHRVTRGPASPRPTASVALS</sequence>
<evidence type="ECO:0000313" key="3">
    <source>
        <dbReference type="Proteomes" id="UP000578030"/>
    </source>
</evidence>
<dbReference type="AlphaFoldDB" id="A0A7W4K5J8"/>
<protein>
    <submittedName>
        <fullName evidence="2">DUF1097 domain-containing protein</fullName>
    </submittedName>
</protein>
<keyword evidence="1" id="KW-1133">Transmembrane helix</keyword>
<dbReference type="EMBL" id="JABEQM010000003">
    <property type="protein sequence ID" value="MBB2200819.1"/>
    <property type="molecule type" value="Genomic_DNA"/>
</dbReference>
<feature type="transmembrane region" description="Helical" evidence="1">
    <location>
        <begin position="134"/>
        <end position="154"/>
    </location>
</feature>
<dbReference type="Proteomes" id="UP000578030">
    <property type="component" value="Unassembled WGS sequence"/>
</dbReference>
<dbReference type="Pfam" id="PF06496">
    <property type="entry name" value="DUF1097"/>
    <property type="match status" value="1"/>
</dbReference>
<name>A0A7W4K5J8_9PROT</name>
<keyword evidence="1" id="KW-0812">Transmembrane</keyword>
<gene>
    <name evidence="2" type="ORF">HLH28_04380</name>
</gene>
<keyword evidence="1" id="KW-0472">Membrane</keyword>
<organism evidence="2 3">
    <name type="scientific">Gluconacetobacter tumulisoli</name>
    <dbReference type="NCBI Taxonomy" id="1286189"/>
    <lineage>
        <taxon>Bacteria</taxon>
        <taxon>Pseudomonadati</taxon>
        <taxon>Pseudomonadota</taxon>
        <taxon>Alphaproteobacteria</taxon>
        <taxon>Acetobacterales</taxon>
        <taxon>Acetobacteraceae</taxon>
        <taxon>Gluconacetobacter</taxon>
    </lineage>
</organism>